<accession>A0AAV5T1G4</accession>
<name>A0AAV5T1G4_9BILA</name>
<keyword evidence="4" id="KW-1185">Reference proteome</keyword>
<dbReference type="Proteomes" id="UP001432027">
    <property type="component" value="Unassembled WGS sequence"/>
</dbReference>
<reference evidence="3" key="1">
    <citation type="submission" date="2023-10" db="EMBL/GenBank/DDBJ databases">
        <title>Genome assembly of Pristionchus species.</title>
        <authorList>
            <person name="Yoshida K."/>
            <person name="Sommer R.J."/>
        </authorList>
    </citation>
    <scope>NUCLEOTIDE SEQUENCE</scope>
    <source>
        <strain evidence="3">RS0144</strain>
    </source>
</reference>
<feature type="non-terminal residue" evidence="3">
    <location>
        <position position="1"/>
    </location>
</feature>
<sequence length="148" mass="17459">SAVEEQKQMIESLNHRLRETQEELDFALHSSPVVCGECVHSKGRLEYYLYLYNESERKYDEMEKKWKDGDKECPSCISRSHSKSLHLSWATQITHTRMITDYEDDLVASDTSECDSEESKDSIEKEKKERQEFTTPFDDDEFTLDEPF</sequence>
<evidence type="ECO:0000313" key="3">
    <source>
        <dbReference type="EMBL" id="GMS89074.1"/>
    </source>
</evidence>
<feature type="compositionally biased region" description="Acidic residues" evidence="2">
    <location>
        <begin position="107"/>
        <end position="116"/>
    </location>
</feature>
<evidence type="ECO:0000313" key="4">
    <source>
        <dbReference type="Proteomes" id="UP001432027"/>
    </source>
</evidence>
<proteinExistence type="predicted"/>
<feature type="compositionally biased region" description="Basic and acidic residues" evidence="2">
    <location>
        <begin position="117"/>
        <end position="132"/>
    </location>
</feature>
<dbReference type="AlphaFoldDB" id="A0AAV5T1G4"/>
<organism evidence="3 4">
    <name type="scientific">Pristionchus entomophagus</name>
    <dbReference type="NCBI Taxonomy" id="358040"/>
    <lineage>
        <taxon>Eukaryota</taxon>
        <taxon>Metazoa</taxon>
        <taxon>Ecdysozoa</taxon>
        <taxon>Nematoda</taxon>
        <taxon>Chromadorea</taxon>
        <taxon>Rhabditida</taxon>
        <taxon>Rhabditina</taxon>
        <taxon>Diplogasteromorpha</taxon>
        <taxon>Diplogasteroidea</taxon>
        <taxon>Neodiplogasteridae</taxon>
        <taxon>Pristionchus</taxon>
    </lineage>
</organism>
<feature type="coiled-coil region" evidence="1">
    <location>
        <begin position="3"/>
        <end position="30"/>
    </location>
</feature>
<evidence type="ECO:0000256" key="2">
    <source>
        <dbReference type="SAM" id="MobiDB-lite"/>
    </source>
</evidence>
<gene>
    <name evidence="3" type="ORF">PENTCL1PPCAC_11249</name>
</gene>
<dbReference type="EMBL" id="BTSX01000003">
    <property type="protein sequence ID" value="GMS89074.1"/>
    <property type="molecule type" value="Genomic_DNA"/>
</dbReference>
<evidence type="ECO:0000256" key="1">
    <source>
        <dbReference type="SAM" id="Coils"/>
    </source>
</evidence>
<feature type="compositionally biased region" description="Acidic residues" evidence="2">
    <location>
        <begin position="137"/>
        <end position="148"/>
    </location>
</feature>
<feature type="region of interest" description="Disordered" evidence="2">
    <location>
        <begin position="107"/>
        <end position="148"/>
    </location>
</feature>
<protein>
    <submittedName>
        <fullName evidence="3">Uncharacterized protein</fullName>
    </submittedName>
</protein>
<keyword evidence="1" id="KW-0175">Coiled coil</keyword>
<comment type="caution">
    <text evidence="3">The sequence shown here is derived from an EMBL/GenBank/DDBJ whole genome shotgun (WGS) entry which is preliminary data.</text>
</comment>